<feature type="compositionally biased region" description="Polar residues" evidence="1">
    <location>
        <begin position="21"/>
        <end position="44"/>
    </location>
</feature>
<dbReference type="AlphaFoldDB" id="A0A392S171"/>
<accession>A0A392S171</accession>
<keyword evidence="3" id="KW-1185">Reference proteome</keyword>
<dbReference type="EMBL" id="LXQA010300763">
    <property type="protein sequence ID" value="MCI42137.1"/>
    <property type="molecule type" value="Genomic_DNA"/>
</dbReference>
<evidence type="ECO:0000313" key="3">
    <source>
        <dbReference type="Proteomes" id="UP000265520"/>
    </source>
</evidence>
<feature type="region of interest" description="Disordered" evidence="1">
    <location>
        <begin position="21"/>
        <end position="62"/>
    </location>
</feature>
<dbReference type="Proteomes" id="UP000265520">
    <property type="component" value="Unassembled WGS sequence"/>
</dbReference>
<protein>
    <submittedName>
        <fullName evidence="2">Uncharacterized protein</fullName>
    </submittedName>
</protein>
<sequence length="62" mass="6939">MQSNSLKDTTDNHQLAKLLTNLHSSVKDSPSTPNTQQTRTTCYQPATLPHRSRHKVASQLHS</sequence>
<name>A0A392S171_9FABA</name>
<evidence type="ECO:0000313" key="2">
    <source>
        <dbReference type="EMBL" id="MCI42137.1"/>
    </source>
</evidence>
<evidence type="ECO:0000256" key="1">
    <source>
        <dbReference type="SAM" id="MobiDB-lite"/>
    </source>
</evidence>
<reference evidence="2 3" key="1">
    <citation type="journal article" date="2018" name="Front. Plant Sci.">
        <title>Red Clover (Trifolium pratense) and Zigzag Clover (T. medium) - A Picture of Genomic Similarities and Differences.</title>
        <authorList>
            <person name="Dluhosova J."/>
            <person name="Istvanek J."/>
            <person name="Nedelnik J."/>
            <person name="Repkova J."/>
        </authorList>
    </citation>
    <scope>NUCLEOTIDE SEQUENCE [LARGE SCALE GENOMIC DNA]</scope>
    <source>
        <strain evidence="3">cv. 10/8</strain>
        <tissue evidence="2">Leaf</tissue>
    </source>
</reference>
<proteinExistence type="predicted"/>
<organism evidence="2 3">
    <name type="scientific">Trifolium medium</name>
    <dbReference type="NCBI Taxonomy" id="97028"/>
    <lineage>
        <taxon>Eukaryota</taxon>
        <taxon>Viridiplantae</taxon>
        <taxon>Streptophyta</taxon>
        <taxon>Embryophyta</taxon>
        <taxon>Tracheophyta</taxon>
        <taxon>Spermatophyta</taxon>
        <taxon>Magnoliopsida</taxon>
        <taxon>eudicotyledons</taxon>
        <taxon>Gunneridae</taxon>
        <taxon>Pentapetalae</taxon>
        <taxon>rosids</taxon>
        <taxon>fabids</taxon>
        <taxon>Fabales</taxon>
        <taxon>Fabaceae</taxon>
        <taxon>Papilionoideae</taxon>
        <taxon>50 kb inversion clade</taxon>
        <taxon>NPAAA clade</taxon>
        <taxon>Hologalegina</taxon>
        <taxon>IRL clade</taxon>
        <taxon>Trifolieae</taxon>
        <taxon>Trifolium</taxon>
    </lineage>
</organism>
<comment type="caution">
    <text evidence="2">The sequence shown here is derived from an EMBL/GenBank/DDBJ whole genome shotgun (WGS) entry which is preliminary data.</text>
</comment>